<gene>
    <name evidence="2" type="ORF">GCM10009844_00540</name>
</gene>
<keyword evidence="3" id="KW-1185">Reference proteome</keyword>
<sequence length="118" mass="12749">MLNQPQPALAQAANPAPPRDPEASRLLRLWVELTQGAASAAAHRSGDEQSLLYLQLQVEETITDRLPDHEALMAELWVWESTLIHVAETPPETCLICRKARLGLPADLPVPAALGGAS</sequence>
<dbReference type="Proteomes" id="UP001501771">
    <property type="component" value="Unassembled WGS sequence"/>
</dbReference>
<evidence type="ECO:0000313" key="3">
    <source>
        <dbReference type="Proteomes" id="UP001501771"/>
    </source>
</evidence>
<organism evidence="2 3">
    <name type="scientific">Nocardioides koreensis</name>
    <dbReference type="NCBI Taxonomy" id="433651"/>
    <lineage>
        <taxon>Bacteria</taxon>
        <taxon>Bacillati</taxon>
        <taxon>Actinomycetota</taxon>
        <taxon>Actinomycetes</taxon>
        <taxon>Propionibacteriales</taxon>
        <taxon>Nocardioidaceae</taxon>
        <taxon>Nocardioides</taxon>
    </lineage>
</organism>
<proteinExistence type="predicted"/>
<evidence type="ECO:0000256" key="1">
    <source>
        <dbReference type="SAM" id="MobiDB-lite"/>
    </source>
</evidence>
<name>A0ABP5KUM7_9ACTN</name>
<feature type="compositionally biased region" description="Low complexity" evidence="1">
    <location>
        <begin position="1"/>
        <end position="14"/>
    </location>
</feature>
<protein>
    <submittedName>
        <fullName evidence="2">Uncharacterized protein</fullName>
    </submittedName>
</protein>
<feature type="region of interest" description="Disordered" evidence="1">
    <location>
        <begin position="1"/>
        <end position="21"/>
    </location>
</feature>
<evidence type="ECO:0000313" key="2">
    <source>
        <dbReference type="EMBL" id="GAA2135352.1"/>
    </source>
</evidence>
<dbReference type="EMBL" id="BAAAQR010000001">
    <property type="protein sequence ID" value="GAA2135352.1"/>
    <property type="molecule type" value="Genomic_DNA"/>
</dbReference>
<accession>A0ABP5KUM7</accession>
<reference evidence="3" key="1">
    <citation type="journal article" date="2019" name="Int. J. Syst. Evol. Microbiol.">
        <title>The Global Catalogue of Microorganisms (GCM) 10K type strain sequencing project: providing services to taxonomists for standard genome sequencing and annotation.</title>
        <authorList>
            <consortium name="The Broad Institute Genomics Platform"/>
            <consortium name="The Broad Institute Genome Sequencing Center for Infectious Disease"/>
            <person name="Wu L."/>
            <person name="Ma J."/>
        </authorList>
    </citation>
    <scope>NUCLEOTIDE SEQUENCE [LARGE SCALE GENOMIC DNA]</scope>
    <source>
        <strain evidence="3">JCM 16022</strain>
    </source>
</reference>
<comment type="caution">
    <text evidence="2">The sequence shown here is derived from an EMBL/GenBank/DDBJ whole genome shotgun (WGS) entry which is preliminary data.</text>
</comment>